<reference evidence="1 2" key="1">
    <citation type="journal article" date="2020" name="Cell Host Microbe">
        <title>Functional and Genomic Variation between Human-Derived Isolates of Lachnospiraceae Reveals Inter- and Intra-Species Diversity.</title>
        <authorList>
            <person name="Sorbara M.T."/>
            <person name="Littmann E.R."/>
            <person name="Fontana E."/>
            <person name="Moody T.U."/>
            <person name="Kohout C.E."/>
            <person name="Gjonbalaj M."/>
            <person name="Eaton V."/>
            <person name="Seok R."/>
            <person name="Leiner I.M."/>
            <person name="Pamer E.G."/>
        </authorList>
    </citation>
    <scope>NUCLEOTIDE SEQUENCE [LARGE SCALE GENOMIC DNA]</scope>
    <source>
        <strain evidence="1 2">MSK.20.11</strain>
    </source>
</reference>
<evidence type="ECO:0008006" key="3">
    <source>
        <dbReference type="Google" id="ProtNLM"/>
    </source>
</evidence>
<proteinExistence type="predicted"/>
<organism evidence="1 2">
    <name type="scientific">Blautia wexlerae</name>
    <dbReference type="NCBI Taxonomy" id="418240"/>
    <lineage>
        <taxon>Bacteria</taxon>
        <taxon>Bacillati</taxon>
        <taxon>Bacillota</taxon>
        <taxon>Clostridia</taxon>
        <taxon>Lachnospirales</taxon>
        <taxon>Lachnospiraceae</taxon>
        <taxon>Blautia</taxon>
    </lineage>
</organism>
<name>A0ABX2GSA7_9FIRM</name>
<evidence type="ECO:0000313" key="2">
    <source>
        <dbReference type="Proteomes" id="UP000822152"/>
    </source>
</evidence>
<dbReference type="RefSeq" id="WP_173744280.1">
    <property type="nucleotide sequence ID" value="NZ_JAAIPF010000043.1"/>
</dbReference>
<dbReference type="Proteomes" id="UP000822152">
    <property type="component" value="Unassembled WGS sequence"/>
</dbReference>
<accession>A0ABX2GSA7</accession>
<sequence>MDFLLNELSLCGQFKDIDSFLESLAYMIKCIELIHQSGDADMQIYKTTDFYNCNVTDSIKLCQMKNYGVSDELLKFKRMLDKEIYEEPMWDRNPLHDIAQKFEWNGNDVSATSLAEAVVRKGTLLSFCLNIFKDCVLSVYNNGKECRITSVHSPQYLTDKYRDVLNIDRKTFLQIRYDGSRIDCSLMETKYGPECLEKSEFRELISTLDKFIQHDSWETISVDDGLEYKKYSPGSENWFSGWKYKGKTIMKFRFSSVLRCFGYRKEDRFRILRIERDHKISDHG</sequence>
<dbReference type="EMBL" id="JAAIPF010000043">
    <property type="protein sequence ID" value="NSF75043.1"/>
    <property type="molecule type" value="Genomic_DNA"/>
</dbReference>
<keyword evidence="2" id="KW-1185">Reference proteome</keyword>
<evidence type="ECO:0000313" key="1">
    <source>
        <dbReference type="EMBL" id="NSF75043.1"/>
    </source>
</evidence>
<protein>
    <recommendedName>
        <fullName evidence="3">WYL domain-containing protein</fullName>
    </recommendedName>
</protein>
<comment type="caution">
    <text evidence="1">The sequence shown here is derived from an EMBL/GenBank/DDBJ whole genome shotgun (WGS) entry which is preliminary data.</text>
</comment>
<gene>
    <name evidence="1" type="ORF">G4952_14845</name>
</gene>